<accession>A0A7U2I4P7</accession>
<keyword evidence="4" id="KW-1185">Reference proteome</keyword>
<evidence type="ECO:0000256" key="1">
    <source>
        <dbReference type="SAM" id="MobiDB-lite"/>
    </source>
</evidence>
<organism evidence="3 4">
    <name type="scientific">Phaeosphaeria nodorum (strain SN15 / ATCC MYA-4574 / FGSC 10173)</name>
    <name type="common">Glume blotch fungus</name>
    <name type="synonym">Parastagonospora nodorum</name>
    <dbReference type="NCBI Taxonomy" id="321614"/>
    <lineage>
        <taxon>Eukaryota</taxon>
        <taxon>Fungi</taxon>
        <taxon>Dikarya</taxon>
        <taxon>Ascomycota</taxon>
        <taxon>Pezizomycotina</taxon>
        <taxon>Dothideomycetes</taxon>
        <taxon>Pleosporomycetidae</taxon>
        <taxon>Pleosporales</taxon>
        <taxon>Pleosporineae</taxon>
        <taxon>Phaeosphaeriaceae</taxon>
        <taxon>Parastagonospora</taxon>
    </lineage>
</organism>
<dbReference type="OrthoDB" id="3943673at2759"/>
<dbReference type="Proteomes" id="UP000663193">
    <property type="component" value="Chromosome 12"/>
</dbReference>
<dbReference type="Pfam" id="PF22974">
    <property type="entry name" value="DUF7029"/>
    <property type="match status" value="1"/>
</dbReference>
<feature type="region of interest" description="Disordered" evidence="1">
    <location>
        <begin position="487"/>
        <end position="518"/>
    </location>
</feature>
<gene>
    <name evidence="3" type="ORF">JI435_144940</name>
</gene>
<dbReference type="InterPro" id="IPR054293">
    <property type="entry name" value="DUF7029"/>
</dbReference>
<feature type="domain" description="DUF7029" evidence="2">
    <location>
        <begin position="50"/>
        <end position="141"/>
    </location>
</feature>
<dbReference type="VEuPathDB" id="FungiDB:JI435_144940"/>
<protein>
    <recommendedName>
        <fullName evidence="2">DUF7029 domain-containing protein</fullName>
    </recommendedName>
</protein>
<evidence type="ECO:0000259" key="2">
    <source>
        <dbReference type="Pfam" id="PF22974"/>
    </source>
</evidence>
<sequence>MFNEVSSIRTRGENMRQCLQPVPSVDLYYMEESQNDAPYVVQVTTSHNSAVYVSVEKLEHLLADLTCSSSVIDNSTTLTFVFDTIGTMAVARNLWSLHTELLFITHHATCNPLEEREVYKAFTIAYDLENLTAIVTARLSPLGKTPEASSNLRFQGGPMNAELRTKLRRRSALEEYSVMAKRDLKSSPWTFDLNELGDFAPREDIISFNGMSIACVNCKLTGRVAAYFDLDFDLSDLGRFDNPFNTARIGLKVLDAIDGNFSIEAAATVNVQVECAYPGTCLKGSTGRGKQFQPRPSRNGNATKISGLTFDPKLSLGIAVGLTAEAGITVKLPATVGVAKYGQLEKDFLGDGLSTGNLTKSATVQIGTPVFATKKLEICGFIALGPAVEFRASLNEVNASISVFARLDLPRVNFCAALAQNVDGKCKLQGPFKEALKLSAGIGAGVKVGAEIDPGSFSVNTEVKGLYFEKTIAQICFDISGDNEKVDKSLPPLGNTSKPKDQPGDEIPFRGQNNDTSTSNAGVLANSTVTYDCSGVAPSPGGQPCGSVIMQCPTLSTWSCGNGQQGIVPPGTFCACGAFRYPGWLAPTSLKPACTTGIVCVSTTTFSVCSPAGIEPPQAVAPGTQCENGGIVAV</sequence>
<evidence type="ECO:0000313" key="3">
    <source>
        <dbReference type="EMBL" id="QRD01760.1"/>
    </source>
</evidence>
<reference evidence="4" key="1">
    <citation type="journal article" date="2021" name="BMC Genomics">
        <title>Chromosome-level genome assembly and manually-curated proteome of model necrotroph Parastagonospora nodorum Sn15 reveals a genome-wide trove of candidate effector homologs, and redundancy of virulence-related functions within an accessory chromosome.</title>
        <authorList>
            <person name="Bertazzoni S."/>
            <person name="Jones D.A.B."/>
            <person name="Phan H.T."/>
            <person name="Tan K.-C."/>
            <person name="Hane J.K."/>
        </authorList>
    </citation>
    <scope>NUCLEOTIDE SEQUENCE [LARGE SCALE GENOMIC DNA]</scope>
    <source>
        <strain evidence="4">SN15 / ATCC MYA-4574 / FGSC 10173)</strain>
    </source>
</reference>
<name>A0A7U2I4P7_PHANO</name>
<proteinExistence type="predicted"/>
<dbReference type="AlphaFoldDB" id="A0A7U2I4P7"/>
<evidence type="ECO:0000313" key="4">
    <source>
        <dbReference type="Proteomes" id="UP000663193"/>
    </source>
</evidence>
<dbReference type="EMBL" id="CP069034">
    <property type="protein sequence ID" value="QRD01760.1"/>
    <property type="molecule type" value="Genomic_DNA"/>
</dbReference>